<evidence type="ECO:0000256" key="1">
    <source>
        <dbReference type="SAM" id="MobiDB-lite"/>
    </source>
</evidence>
<sequence>MFLDQEPVRPVTGHRAAQAALGLRLLDRGWTCRQLADAVLGDLPDRLTAPLRRLRALLDLPGDASAPVILDDEGHAVPAVGMERHLLRGRASAAVPPPVQVAAVVPWTRTSGSAHHGSRTDGRRHRLLPPAGPSTAPNAS</sequence>
<gene>
    <name evidence="2" type="ORF">MQN93_20095</name>
</gene>
<feature type="region of interest" description="Disordered" evidence="1">
    <location>
        <begin position="107"/>
        <end position="140"/>
    </location>
</feature>
<name>A0ABS9XIW1_9ACTN</name>
<organism evidence="2 3">
    <name type="scientific">Streptomyces spinosisporus</name>
    <dbReference type="NCBI Taxonomy" id="2927582"/>
    <lineage>
        <taxon>Bacteria</taxon>
        <taxon>Bacillati</taxon>
        <taxon>Actinomycetota</taxon>
        <taxon>Actinomycetes</taxon>
        <taxon>Kitasatosporales</taxon>
        <taxon>Streptomycetaceae</taxon>
        <taxon>Streptomyces</taxon>
    </lineage>
</organism>
<dbReference type="EMBL" id="JALDAX010000007">
    <property type="protein sequence ID" value="MCI3242027.1"/>
    <property type="molecule type" value="Genomic_DNA"/>
</dbReference>
<dbReference type="Proteomes" id="UP001165270">
    <property type="component" value="Unassembled WGS sequence"/>
</dbReference>
<reference evidence="2" key="1">
    <citation type="submission" date="2022-03" db="EMBL/GenBank/DDBJ databases">
        <title>Streptomyces 7R015 and 7R016 isolated from Barleria lupulina in Thailand.</title>
        <authorList>
            <person name="Kanchanasin P."/>
            <person name="Phongsopitanun W."/>
            <person name="Tanasupawat S."/>
        </authorList>
    </citation>
    <scope>NUCLEOTIDE SEQUENCE</scope>
    <source>
        <strain evidence="2">7R016</strain>
    </source>
</reference>
<dbReference type="RefSeq" id="WP_242710627.1">
    <property type="nucleotide sequence ID" value="NZ_JALDAX010000007.1"/>
</dbReference>
<evidence type="ECO:0000313" key="3">
    <source>
        <dbReference type="Proteomes" id="UP001165270"/>
    </source>
</evidence>
<comment type="caution">
    <text evidence="2">The sequence shown here is derived from an EMBL/GenBank/DDBJ whole genome shotgun (WGS) entry which is preliminary data.</text>
</comment>
<accession>A0ABS9XIW1</accession>
<proteinExistence type="predicted"/>
<keyword evidence="3" id="KW-1185">Reference proteome</keyword>
<evidence type="ECO:0000313" key="2">
    <source>
        <dbReference type="EMBL" id="MCI3242027.1"/>
    </source>
</evidence>
<protein>
    <submittedName>
        <fullName evidence="2">Uncharacterized protein</fullName>
    </submittedName>
</protein>